<evidence type="ECO:0000313" key="1">
    <source>
        <dbReference type="EMBL" id="KAJ1902223.1"/>
    </source>
</evidence>
<organism evidence="1 2">
    <name type="scientific">Kickxella alabastrina</name>
    <dbReference type="NCBI Taxonomy" id="61397"/>
    <lineage>
        <taxon>Eukaryota</taxon>
        <taxon>Fungi</taxon>
        <taxon>Fungi incertae sedis</taxon>
        <taxon>Zoopagomycota</taxon>
        <taxon>Kickxellomycotina</taxon>
        <taxon>Kickxellomycetes</taxon>
        <taxon>Kickxellales</taxon>
        <taxon>Kickxellaceae</taxon>
        <taxon>Kickxella</taxon>
    </lineage>
</organism>
<gene>
    <name evidence="1" type="ORF">LPJ66_000218</name>
</gene>
<evidence type="ECO:0000313" key="2">
    <source>
        <dbReference type="Proteomes" id="UP001150581"/>
    </source>
</evidence>
<name>A0ACC1IWT3_9FUNG</name>
<protein>
    <submittedName>
        <fullName evidence="1">Uncharacterized protein</fullName>
    </submittedName>
</protein>
<dbReference type="EMBL" id="JANBPG010000004">
    <property type="protein sequence ID" value="KAJ1902223.1"/>
    <property type="molecule type" value="Genomic_DNA"/>
</dbReference>
<dbReference type="Proteomes" id="UP001150581">
    <property type="component" value="Unassembled WGS sequence"/>
</dbReference>
<reference evidence="1" key="1">
    <citation type="submission" date="2022-07" db="EMBL/GenBank/DDBJ databases">
        <title>Phylogenomic reconstructions and comparative analyses of Kickxellomycotina fungi.</title>
        <authorList>
            <person name="Reynolds N.K."/>
            <person name="Stajich J.E."/>
            <person name="Barry K."/>
            <person name="Grigoriev I.V."/>
            <person name="Crous P."/>
            <person name="Smith M.E."/>
        </authorList>
    </citation>
    <scope>NUCLEOTIDE SEQUENCE</scope>
    <source>
        <strain evidence="1">Benny 63K</strain>
    </source>
</reference>
<proteinExistence type="predicted"/>
<comment type="caution">
    <text evidence="1">The sequence shown here is derived from an EMBL/GenBank/DDBJ whole genome shotgun (WGS) entry which is preliminary data.</text>
</comment>
<accession>A0ACC1IWT3</accession>
<sequence>MWLAIAARLRTLKLPLLAMHHITTAHNTAAQLHTHTDAVGPNRPAATVLADKAIKALLTSNGLLQTSDNHTDTIDSNPHKEVGRRRTKLGTGRCNESPPIQSRLLIRQRLSEKLESEYQNDLKALEQLSSHEEPTQRHILVRELIMILRRFGNVDFMSMDQEDKPGVNDMVEVAWKQYRKIYEHPQAPQILAQIPLTSLSLLICELNFMPESHEYLVRFTRIVRIFRDFALIGQPITTPLLFSMYLRALNKLGNRQLVLKEVAEYRKASAAQEPSVLSVNIMRQVIAAHFGSRRPDLAMEVFAGMKADPEYTARITPHVYSSVIGGAMRAKVLTNSELSALVEGMLDELVKPSYHDSARTGLLNGLLHLANKQGNPGFLVATFEQYLAHGMPINYTTFGIMLHCACHLETDIRRLHRVYQLMVSNTATYDKLTHHIFAIFINNFVRKYRVDYALSVLQDLKAHPTARYTTQHLSHIFDYYAKNGMASRALGLYRQMVDEDKLVPTWPICMDIVKALKRGGDYDWQLDVPDKALQFDMHPERPLSEDALLAMMVKYGVTGRVSQMFDMFFAFHQVQPHSILHFAVILIAARDIANRYIAYVQQGSGRRRSMRQVDSDEGAIGYAEYVEQLRQVRDQLIETSKSTKVPRNMYNMAISVFAMIRDHESTQVLYDHMTVSEGMEPNTRTFNVLLQSFARGSDMSATQDILKDIKHNKMHLNRATGNAMIFAAILNKSPRQAISVYAHMVGRPTPLLQHLEFKDFVLNVSVDVYTIALLIKGLVQCGMLKEAIIVFEDAFGLLPFVPRQLLETLLSTLEECSHVDFAQLCLRRYAKRVEDCQSDAAGDMLGNSDGEQVGAPERLPLSYFGYLLDPKGTDNSED</sequence>
<keyword evidence="2" id="KW-1185">Reference proteome</keyword>